<evidence type="ECO:0000313" key="3">
    <source>
        <dbReference type="Proteomes" id="UP000012065"/>
    </source>
</evidence>
<proteinExistence type="predicted"/>
<organism evidence="2 3">
    <name type="scientific">Thanatephorus cucumeris (strain AG1-IB / isolate 7/3/14)</name>
    <name type="common">Lettuce bottom rot fungus</name>
    <name type="synonym">Rhizoctonia solani</name>
    <dbReference type="NCBI Taxonomy" id="1108050"/>
    <lineage>
        <taxon>Eukaryota</taxon>
        <taxon>Fungi</taxon>
        <taxon>Dikarya</taxon>
        <taxon>Basidiomycota</taxon>
        <taxon>Agaricomycotina</taxon>
        <taxon>Agaricomycetes</taxon>
        <taxon>Cantharellales</taxon>
        <taxon>Ceratobasidiaceae</taxon>
        <taxon>Rhizoctonia</taxon>
        <taxon>Rhizoctonia solani AG-1</taxon>
    </lineage>
</organism>
<feature type="compositionally biased region" description="Basic and acidic residues" evidence="1">
    <location>
        <begin position="426"/>
        <end position="441"/>
    </location>
</feature>
<name>M5C8F3_THACB</name>
<dbReference type="EMBL" id="CAOJ01015734">
    <property type="protein sequence ID" value="CCO36263.1"/>
    <property type="molecule type" value="Genomic_DNA"/>
</dbReference>
<gene>
    <name evidence="2" type="ORF">BN14_10394</name>
</gene>
<sequence length="708" mass="79611">MTTLQYHVLKGNYWTSYHFDDFMNYLEIWGAYSVGLQNLRTLKYPSQDPSIRRLFGLSGISATDASTLVVPNRSQLSDLLNKSLVKNKSQEKTRQLGVKVHTGDVDAHIQNFFASQARKEIFSLSSSLLGSYQAQFVPTSPHDTDKNIPQSISLILSTLDSVMTREHNSDGSVFTSADEEKIRITWSMRLFSLVFLPNGSVGVLKNYQSMNIAGVSGISMHLWINKLLQLLDPWEQDRAFVTLFIACVALAFEFQSTGACPATALPLRIKKNGRPMRRGCPKEPDRFTDDIVKFFQRHSEWRIVNMNKCLKFWAILFILVNLHSSHESTRYIQDVLVKLITQIIEFEDTFREGFQFLGFSMSCLPAITAVDRISVLSNIHRVYRQEDVVMLRRGKLNTHSDTSSFTGNIIEFNTLTELHVTLTHASDSKQDPKDRREDLESSSKPVATVDSYEQEEPNIHTIGQNSTTDLPGAPQSDQLGESGNIPIDSVTLSTRPDTPVSIANSEVEELLENHGAKPKMSHEDAALLILRAWRRSLNREEQKQRLSDFDPAGRMYQQYHPYFPRCGAKASERDKLGLRLIRGPCIEIAIGLRAISEEIDIYSEILNDDIHAPGLTLAQVASTQESIKERRKKAEGYKQKVLACCPLDAPAKVLIAKNLAGVKTQTKNAWDAFMVVKNSGILQQSEGFKKAAALVSRGRDLILDATKL</sequence>
<evidence type="ECO:0000256" key="1">
    <source>
        <dbReference type="SAM" id="MobiDB-lite"/>
    </source>
</evidence>
<dbReference type="AlphaFoldDB" id="M5C8F3"/>
<protein>
    <submittedName>
        <fullName evidence="2">Uncharacterized protein</fullName>
    </submittedName>
</protein>
<dbReference type="Proteomes" id="UP000012065">
    <property type="component" value="Unassembled WGS sequence"/>
</dbReference>
<evidence type="ECO:0000313" key="2">
    <source>
        <dbReference type="EMBL" id="CCO36263.1"/>
    </source>
</evidence>
<reference evidence="2 3" key="1">
    <citation type="journal article" date="2013" name="J. Biotechnol.">
        <title>Establishment and interpretation of the genome sequence of the phytopathogenic fungus Rhizoctonia solani AG1-IB isolate 7/3/14.</title>
        <authorList>
            <person name="Wibberg D.W."/>
            <person name="Jelonek L.J."/>
            <person name="Rupp O.R."/>
            <person name="Hennig M.H."/>
            <person name="Eikmeyer F.E."/>
            <person name="Goesmann A.G."/>
            <person name="Hartmann A.H."/>
            <person name="Borriss R.B."/>
            <person name="Grosch R.G."/>
            <person name="Puehler A.P."/>
            <person name="Schlueter A.S."/>
        </authorList>
    </citation>
    <scope>NUCLEOTIDE SEQUENCE [LARGE SCALE GENOMIC DNA]</scope>
    <source>
        <strain evidence="3">AG1-IB / isolate 7/3/14</strain>
    </source>
</reference>
<accession>M5C8F3</accession>
<comment type="caution">
    <text evidence="2">The sequence shown here is derived from an EMBL/GenBank/DDBJ whole genome shotgun (WGS) entry which is preliminary data.</text>
</comment>
<feature type="region of interest" description="Disordered" evidence="1">
    <location>
        <begin position="423"/>
        <end position="484"/>
    </location>
</feature>
<dbReference type="HOGENOM" id="CLU_389884_0_0_1"/>
<feature type="compositionally biased region" description="Polar residues" evidence="1">
    <location>
        <begin position="461"/>
        <end position="481"/>
    </location>
</feature>